<sequence length="59" mass="6784">MKNAKIMESSWIWKGCTEVSTFQLWSSYKGFQIGERWSATGNGTGLRMNHQDSDGRLNR</sequence>
<organism evidence="1 2">
    <name type="scientific">Amanita thiersii Skay4041</name>
    <dbReference type="NCBI Taxonomy" id="703135"/>
    <lineage>
        <taxon>Eukaryota</taxon>
        <taxon>Fungi</taxon>
        <taxon>Dikarya</taxon>
        <taxon>Basidiomycota</taxon>
        <taxon>Agaricomycotina</taxon>
        <taxon>Agaricomycetes</taxon>
        <taxon>Agaricomycetidae</taxon>
        <taxon>Agaricales</taxon>
        <taxon>Pluteineae</taxon>
        <taxon>Amanitaceae</taxon>
        <taxon>Amanita</taxon>
    </lineage>
</organism>
<gene>
    <name evidence="1" type="ORF">AMATHDRAFT_68425</name>
</gene>
<reference evidence="1 2" key="1">
    <citation type="submission" date="2014-02" db="EMBL/GenBank/DDBJ databases">
        <title>Transposable element dynamics among asymbiotic and ectomycorrhizal Amanita fungi.</title>
        <authorList>
            <consortium name="DOE Joint Genome Institute"/>
            <person name="Hess J."/>
            <person name="Skrede I."/>
            <person name="Wolfe B."/>
            <person name="LaButti K."/>
            <person name="Ohm R.A."/>
            <person name="Grigoriev I.V."/>
            <person name="Pringle A."/>
        </authorList>
    </citation>
    <scope>NUCLEOTIDE SEQUENCE [LARGE SCALE GENOMIC DNA]</scope>
    <source>
        <strain evidence="1 2">SKay4041</strain>
    </source>
</reference>
<protein>
    <submittedName>
        <fullName evidence="1">Uncharacterized protein</fullName>
    </submittedName>
</protein>
<evidence type="ECO:0000313" key="2">
    <source>
        <dbReference type="Proteomes" id="UP000242287"/>
    </source>
</evidence>
<proteinExistence type="predicted"/>
<keyword evidence="2" id="KW-1185">Reference proteome</keyword>
<accession>A0A2A9NFS3</accession>
<dbReference type="AlphaFoldDB" id="A0A2A9NFS3"/>
<dbReference type="Proteomes" id="UP000242287">
    <property type="component" value="Unassembled WGS sequence"/>
</dbReference>
<dbReference type="EMBL" id="KZ302134">
    <property type="protein sequence ID" value="PFH47107.1"/>
    <property type="molecule type" value="Genomic_DNA"/>
</dbReference>
<name>A0A2A9NFS3_9AGAR</name>
<evidence type="ECO:0000313" key="1">
    <source>
        <dbReference type="EMBL" id="PFH47107.1"/>
    </source>
</evidence>